<evidence type="ECO:0000256" key="1">
    <source>
        <dbReference type="SAM" id="MobiDB-lite"/>
    </source>
</evidence>
<feature type="compositionally biased region" description="Low complexity" evidence="1">
    <location>
        <begin position="104"/>
        <end position="124"/>
    </location>
</feature>
<protein>
    <submittedName>
        <fullName evidence="2">Uncharacterized protein</fullName>
    </submittedName>
</protein>
<organism evidence="2 3">
    <name type="scientific">Halocaridina rubra</name>
    <name type="common">Hawaiian red shrimp</name>
    <dbReference type="NCBI Taxonomy" id="373956"/>
    <lineage>
        <taxon>Eukaryota</taxon>
        <taxon>Metazoa</taxon>
        <taxon>Ecdysozoa</taxon>
        <taxon>Arthropoda</taxon>
        <taxon>Crustacea</taxon>
        <taxon>Multicrustacea</taxon>
        <taxon>Malacostraca</taxon>
        <taxon>Eumalacostraca</taxon>
        <taxon>Eucarida</taxon>
        <taxon>Decapoda</taxon>
        <taxon>Pleocyemata</taxon>
        <taxon>Caridea</taxon>
        <taxon>Atyoidea</taxon>
        <taxon>Atyidae</taxon>
        <taxon>Halocaridina</taxon>
    </lineage>
</organism>
<reference evidence="2 3" key="1">
    <citation type="submission" date="2023-11" db="EMBL/GenBank/DDBJ databases">
        <title>Halocaridina rubra genome assembly.</title>
        <authorList>
            <person name="Smith C."/>
        </authorList>
    </citation>
    <scope>NUCLEOTIDE SEQUENCE [LARGE SCALE GENOMIC DNA]</scope>
    <source>
        <strain evidence="2">EP-1</strain>
        <tissue evidence="2">Whole</tissue>
    </source>
</reference>
<evidence type="ECO:0000313" key="2">
    <source>
        <dbReference type="EMBL" id="KAK7075511.1"/>
    </source>
</evidence>
<accession>A0AAN8X017</accession>
<evidence type="ECO:0000313" key="3">
    <source>
        <dbReference type="Proteomes" id="UP001381693"/>
    </source>
</evidence>
<dbReference type="Proteomes" id="UP001381693">
    <property type="component" value="Unassembled WGS sequence"/>
</dbReference>
<gene>
    <name evidence="2" type="ORF">SK128_020909</name>
</gene>
<dbReference type="AlphaFoldDB" id="A0AAN8X017"/>
<sequence>MKRTKKKSCCFNVHITDIRYINLSNSRFLSVYDRRNSVCVGSCILACMRYYAEEAQLRRQSGQNGTTNLIVSNTTNSYPLPIFPHTGSRTHPPSDPQNNHVGYANTTNATSTPSTIINTTNIPGNNTISRPGMGMIFPQEGGFGLNKLSYVGPIVMGFGGKRCGTRGNRWSNTATCSFSKYFARPALSDQALL</sequence>
<comment type="caution">
    <text evidence="2">The sequence shown here is derived from an EMBL/GenBank/DDBJ whole genome shotgun (WGS) entry which is preliminary data.</text>
</comment>
<proteinExistence type="predicted"/>
<name>A0AAN8X017_HALRR</name>
<dbReference type="EMBL" id="JAXCGZ010010512">
    <property type="protein sequence ID" value="KAK7075511.1"/>
    <property type="molecule type" value="Genomic_DNA"/>
</dbReference>
<feature type="region of interest" description="Disordered" evidence="1">
    <location>
        <begin position="103"/>
        <end position="124"/>
    </location>
</feature>
<keyword evidence="3" id="KW-1185">Reference proteome</keyword>